<dbReference type="AlphaFoldDB" id="A0A2P2PRJ9"/>
<name>A0A2P2PRJ9_RHIMU</name>
<evidence type="ECO:0000313" key="1">
    <source>
        <dbReference type="EMBL" id="MBX57364.1"/>
    </source>
</evidence>
<protein>
    <submittedName>
        <fullName evidence="1">Uncharacterized protein</fullName>
    </submittedName>
</protein>
<dbReference type="EMBL" id="GGEC01076880">
    <property type="protein sequence ID" value="MBX57364.1"/>
    <property type="molecule type" value="Transcribed_RNA"/>
</dbReference>
<reference evidence="1" key="1">
    <citation type="submission" date="2018-02" db="EMBL/GenBank/DDBJ databases">
        <title>Rhizophora mucronata_Transcriptome.</title>
        <authorList>
            <person name="Meera S.P."/>
            <person name="Sreeshan A."/>
            <person name="Augustine A."/>
        </authorList>
    </citation>
    <scope>NUCLEOTIDE SEQUENCE</scope>
    <source>
        <tissue evidence="1">Leaf</tissue>
    </source>
</reference>
<organism evidence="1">
    <name type="scientific">Rhizophora mucronata</name>
    <name type="common">Asiatic mangrove</name>
    <dbReference type="NCBI Taxonomy" id="61149"/>
    <lineage>
        <taxon>Eukaryota</taxon>
        <taxon>Viridiplantae</taxon>
        <taxon>Streptophyta</taxon>
        <taxon>Embryophyta</taxon>
        <taxon>Tracheophyta</taxon>
        <taxon>Spermatophyta</taxon>
        <taxon>Magnoliopsida</taxon>
        <taxon>eudicotyledons</taxon>
        <taxon>Gunneridae</taxon>
        <taxon>Pentapetalae</taxon>
        <taxon>rosids</taxon>
        <taxon>fabids</taxon>
        <taxon>Malpighiales</taxon>
        <taxon>Rhizophoraceae</taxon>
        <taxon>Rhizophora</taxon>
    </lineage>
</organism>
<accession>A0A2P2PRJ9</accession>
<sequence>MFSNRMALGANSRNTYCWMNTTQRLPFLFRSSQGYDNKNMS</sequence>
<proteinExistence type="predicted"/>